<sequence length="109" mass="11902">MGAEPCPEHNALDNTTNKCTFGSSDSTEDSTAGCLEGMRYIGSSGSEECLSTSNLYGAVLNRFPLLAKDEKQVYTWQRRLPKHTFELVTATDDNKGGRIDEVKGVDGYC</sequence>
<evidence type="ECO:0000256" key="1">
    <source>
        <dbReference type="SAM" id="MobiDB-lite"/>
    </source>
</evidence>
<name>A0A6N9TG27_9ALTE</name>
<dbReference type="EMBL" id="JAAAWO010000008">
    <property type="protein sequence ID" value="NDW16130.1"/>
    <property type="molecule type" value="Genomic_DNA"/>
</dbReference>
<feature type="region of interest" description="Disordered" evidence="1">
    <location>
        <begin position="1"/>
        <end position="29"/>
    </location>
</feature>
<evidence type="ECO:0000313" key="3">
    <source>
        <dbReference type="Proteomes" id="UP000471381"/>
    </source>
</evidence>
<organism evidence="2 3">
    <name type="scientific">Alteromonas genovensis</name>
    <dbReference type="NCBI Taxonomy" id="471225"/>
    <lineage>
        <taxon>Bacteria</taxon>
        <taxon>Pseudomonadati</taxon>
        <taxon>Pseudomonadota</taxon>
        <taxon>Gammaproteobacteria</taxon>
        <taxon>Alteromonadales</taxon>
        <taxon>Alteromonadaceae</taxon>
        <taxon>Alteromonas/Salinimonas group</taxon>
        <taxon>Alteromonas</taxon>
    </lineage>
</organism>
<reference evidence="2 3" key="1">
    <citation type="submission" date="2020-01" db="EMBL/GenBank/DDBJ databases">
        <title>Genomes of bacteria type strains.</title>
        <authorList>
            <person name="Chen J."/>
            <person name="Zhu S."/>
            <person name="Yang J."/>
        </authorList>
    </citation>
    <scope>NUCLEOTIDE SEQUENCE [LARGE SCALE GENOMIC DNA]</scope>
    <source>
        <strain evidence="2 3">LMG 24078</strain>
    </source>
</reference>
<proteinExistence type="predicted"/>
<dbReference type="Proteomes" id="UP000471381">
    <property type="component" value="Unassembled WGS sequence"/>
</dbReference>
<dbReference type="AlphaFoldDB" id="A0A6N9TG27"/>
<evidence type="ECO:0000313" key="2">
    <source>
        <dbReference type="EMBL" id="NDW16130.1"/>
    </source>
</evidence>
<protein>
    <submittedName>
        <fullName evidence="2">Uncharacterized protein</fullName>
    </submittedName>
</protein>
<comment type="caution">
    <text evidence="2">The sequence shown here is derived from an EMBL/GenBank/DDBJ whole genome shotgun (WGS) entry which is preliminary data.</text>
</comment>
<feature type="compositionally biased region" description="Polar residues" evidence="1">
    <location>
        <begin position="12"/>
        <end position="25"/>
    </location>
</feature>
<dbReference type="RefSeq" id="WP_163106831.1">
    <property type="nucleotide sequence ID" value="NZ_JAAAWO010000008.1"/>
</dbReference>
<feature type="compositionally biased region" description="Basic and acidic residues" evidence="1">
    <location>
        <begin position="1"/>
        <end position="11"/>
    </location>
</feature>
<gene>
    <name evidence="2" type="ORF">GTQ48_11425</name>
</gene>
<keyword evidence="3" id="KW-1185">Reference proteome</keyword>
<accession>A0A6N9TG27</accession>